<dbReference type="InterPro" id="IPR036396">
    <property type="entry name" value="Cyt_P450_sf"/>
</dbReference>
<feature type="transmembrane region" description="Helical" evidence="2">
    <location>
        <begin position="501"/>
        <end position="519"/>
    </location>
</feature>
<reference evidence="4 5" key="1">
    <citation type="submission" date="2023-03" db="EMBL/GenBank/DDBJ databases">
        <title>WGS of Gossypium arboreum.</title>
        <authorList>
            <person name="Yu D."/>
        </authorList>
    </citation>
    <scope>NUCLEOTIDE SEQUENCE [LARGE SCALE GENOMIC DNA]</scope>
    <source>
        <tissue evidence="4">Leaf</tissue>
    </source>
</reference>
<comment type="caution">
    <text evidence="4">The sequence shown here is derived from an EMBL/GenBank/DDBJ whole genome shotgun (WGS) entry which is preliminary data.</text>
</comment>
<dbReference type="Proteomes" id="UP001358586">
    <property type="component" value="Chromosome 8"/>
</dbReference>
<protein>
    <recommendedName>
        <fullName evidence="6">Geraniol 8-hydroxylase-like</fullName>
    </recommendedName>
</protein>
<dbReference type="SUPFAM" id="SSF48264">
    <property type="entry name" value="Cytochrome P450"/>
    <property type="match status" value="2"/>
</dbReference>
<dbReference type="PANTHER" id="PTHR47950:SF23">
    <property type="entry name" value="GERANIOL 8-HYDROXYLASE-LIKE"/>
    <property type="match status" value="1"/>
</dbReference>
<proteinExistence type="inferred from homology"/>
<dbReference type="PROSITE" id="PS00086">
    <property type="entry name" value="CYTOCHROME_P450"/>
    <property type="match status" value="2"/>
</dbReference>
<evidence type="ECO:0000313" key="5">
    <source>
        <dbReference type="Proteomes" id="UP001358586"/>
    </source>
</evidence>
<feature type="chain" id="PRO_5045870393" description="Geraniol 8-hydroxylase-like" evidence="3">
    <location>
        <begin position="25"/>
        <end position="995"/>
    </location>
</feature>
<keyword evidence="2" id="KW-1133">Transmembrane helix</keyword>
<dbReference type="InterPro" id="IPR001128">
    <property type="entry name" value="Cyt_P450"/>
</dbReference>
<keyword evidence="3" id="KW-0732">Signal</keyword>
<organism evidence="4 5">
    <name type="scientific">Gossypium arboreum</name>
    <name type="common">Tree cotton</name>
    <name type="synonym">Gossypium nanking</name>
    <dbReference type="NCBI Taxonomy" id="29729"/>
    <lineage>
        <taxon>Eukaryota</taxon>
        <taxon>Viridiplantae</taxon>
        <taxon>Streptophyta</taxon>
        <taxon>Embryophyta</taxon>
        <taxon>Tracheophyta</taxon>
        <taxon>Spermatophyta</taxon>
        <taxon>Magnoliopsida</taxon>
        <taxon>eudicotyledons</taxon>
        <taxon>Gunneridae</taxon>
        <taxon>Pentapetalae</taxon>
        <taxon>rosids</taxon>
        <taxon>malvids</taxon>
        <taxon>Malvales</taxon>
        <taxon>Malvaceae</taxon>
        <taxon>Malvoideae</taxon>
        <taxon>Gossypium</taxon>
    </lineage>
</organism>
<dbReference type="InterPro" id="IPR017972">
    <property type="entry name" value="Cyt_P450_CS"/>
</dbReference>
<evidence type="ECO:0000256" key="1">
    <source>
        <dbReference type="ARBA" id="ARBA00010617"/>
    </source>
</evidence>
<dbReference type="CDD" id="cd11073">
    <property type="entry name" value="CYP76-like"/>
    <property type="match status" value="2"/>
</dbReference>
<keyword evidence="2" id="KW-0812">Transmembrane</keyword>
<keyword evidence="2" id="KW-0472">Membrane</keyword>
<dbReference type="InterPro" id="IPR002401">
    <property type="entry name" value="Cyt_P450_E_grp-I"/>
</dbReference>
<dbReference type="PRINTS" id="PR00385">
    <property type="entry name" value="P450"/>
</dbReference>
<dbReference type="Gene3D" id="1.10.630.10">
    <property type="entry name" value="Cytochrome P450"/>
    <property type="match status" value="2"/>
</dbReference>
<accession>A0ABR0P4J2</accession>
<dbReference type="PRINTS" id="PR00463">
    <property type="entry name" value="EP450I"/>
</dbReference>
<sequence length="995" mass="112974">MDTFSWLVCLVLFLFLFQLSRKLGRTNRLPPGPPAIPIFGNLFQLGDKPHRTLAELAKVHGDIMTVKFGQTTTIVLSSETMAKEILQTHDAISCNRTVPDALHALHHHEAGIAWMPVSTTWRNLRKICNLHIFASQKLDANQHLRRNKIEQLLADVGDSSRIGESIEISTVAFKTTLNLISNTIFSVDYADSSSNTALEFREILQVIKEELGKANFGDLFPTLAKLDLQGIRRRMAIHSKKMMNIFDKEIDKRLELRKMNDYIPAQDFLDTLLQISEDDNEELDRNLIKHLFFDLFTAGTDTVTSTLEWAMAELLHNPKALQEVRRGLQQIIGKGNVLEESNVTRLPYLQAIVKETLRLHPPVPFLLPRKAEVDIKIHDFVIPKGAQVLINAWAIGRDPNFWEEPELFSLERFIESEIDVKGTNFGLIPFGGGRRICPGLQLAIRMLPLMLGTLIHSFDWELEDGVTPQSLNMDETYGLILQKTQPLKLYPLYEQATTMVFFNWLVSVCLVLFLVLFQASRKLTRTDKLPPGPPAIPIFGNLFLLGDKPHKSLANLAKIHGDIMTLKLGQTTTIVLSSETMAKEILQTQDAISCNRTVPDALRALQHHEAGLPWMPVSTTWKNLRKICNLHIFASKKLDANQHLRRSKVEQLLTDVRDSSRLGEAIEISTAVFKTSLNLLSNTVFSIDFADSSSHTALEFRETMEAFKEEFGKPNFSDFFPTLLAKLDLQGIRRRVTILFEKIMKLFDKEIEKRLELRKMNDYIPTNDFLDILLQISQDDNEELDRNLIKHLIFDLFTAGTDTTTSTLEWAMAELLCNPKSLLEARRELQQIIGKGNVVEESDVTRLPYLQAILKETLRLHPPAPFLLPRKVEADIEIHNFVVPKDAQVLINAWAIGRDPSIWEEADLFHPERFIGSDIDVKGRNFGLIPFGAGRRICPGSPLAMRMLHLILGRLIHSFVWELEDGITPESLNMDDKYGIVLQKAQPLKIIAHSV</sequence>
<feature type="signal peptide" evidence="3">
    <location>
        <begin position="1"/>
        <end position="24"/>
    </location>
</feature>
<dbReference type="EMBL" id="JARKNE010000008">
    <property type="protein sequence ID" value="KAK5813221.1"/>
    <property type="molecule type" value="Genomic_DNA"/>
</dbReference>
<evidence type="ECO:0008006" key="6">
    <source>
        <dbReference type="Google" id="ProtNLM"/>
    </source>
</evidence>
<gene>
    <name evidence="4" type="ORF">PVK06_028669</name>
</gene>
<comment type="similarity">
    <text evidence="1">Belongs to the cytochrome P450 family.</text>
</comment>
<name>A0ABR0P4J2_GOSAR</name>
<dbReference type="PANTHER" id="PTHR47950">
    <property type="entry name" value="CYTOCHROME P450, FAMILY 76, SUBFAMILY C, POLYPEPTIDE 5-RELATED"/>
    <property type="match status" value="1"/>
</dbReference>
<evidence type="ECO:0000256" key="3">
    <source>
        <dbReference type="SAM" id="SignalP"/>
    </source>
</evidence>
<evidence type="ECO:0000256" key="2">
    <source>
        <dbReference type="SAM" id="Phobius"/>
    </source>
</evidence>
<dbReference type="Pfam" id="PF00067">
    <property type="entry name" value="p450"/>
    <property type="match status" value="2"/>
</dbReference>
<evidence type="ECO:0000313" key="4">
    <source>
        <dbReference type="EMBL" id="KAK5813221.1"/>
    </source>
</evidence>
<keyword evidence="5" id="KW-1185">Reference proteome</keyword>